<dbReference type="Proteomes" id="UP000671914">
    <property type="component" value="Chromosome"/>
</dbReference>
<keyword evidence="1" id="KW-0472">Membrane</keyword>
<dbReference type="Gene3D" id="1.25.40.10">
    <property type="entry name" value="Tetratricopeptide repeat domain"/>
    <property type="match status" value="1"/>
</dbReference>
<dbReference type="EMBL" id="CP071696">
    <property type="protein sequence ID" value="QTX05038.1"/>
    <property type="molecule type" value="Genomic_DNA"/>
</dbReference>
<dbReference type="SUPFAM" id="SSF48452">
    <property type="entry name" value="TPR-like"/>
    <property type="match status" value="1"/>
</dbReference>
<gene>
    <name evidence="2" type="ORF">G127AT_01990</name>
</gene>
<evidence type="ECO:0000313" key="2">
    <source>
        <dbReference type="EMBL" id="QTX05038.1"/>
    </source>
</evidence>
<proteinExistence type="predicted"/>
<name>A0A975FP26_9MICO</name>
<keyword evidence="1" id="KW-1133">Transmembrane helix</keyword>
<organism evidence="2 3">
    <name type="scientific">Agromyces archimandritae</name>
    <dbReference type="NCBI Taxonomy" id="2781962"/>
    <lineage>
        <taxon>Bacteria</taxon>
        <taxon>Bacillati</taxon>
        <taxon>Actinomycetota</taxon>
        <taxon>Actinomycetes</taxon>
        <taxon>Micrococcales</taxon>
        <taxon>Microbacteriaceae</taxon>
        <taxon>Agromyces</taxon>
    </lineage>
</organism>
<protein>
    <recommendedName>
        <fullName evidence="4">Tetratricopeptide repeat protein</fullName>
    </recommendedName>
</protein>
<dbReference type="RefSeq" id="WP_210899261.1">
    <property type="nucleotide sequence ID" value="NZ_CP071696.1"/>
</dbReference>
<evidence type="ECO:0008006" key="4">
    <source>
        <dbReference type="Google" id="ProtNLM"/>
    </source>
</evidence>
<dbReference type="KEGG" id="aarc:G127AT_01990"/>
<reference evidence="2" key="1">
    <citation type="submission" date="2021-03" db="EMBL/GenBank/DDBJ databases">
        <title>Agromyces archimandritus sp. nov., isolated from the cockroach Archimandrita tessellata.</title>
        <authorList>
            <person name="Guzman J."/>
            <person name="Ortuzar M."/>
            <person name="Poehlein A."/>
            <person name="Daniel R."/>
            <person name="Trujillo M."/>
            <person name="Vilcinskas A."/>
        </authorList>
    </citation>
    <scope>NUCLEOTIDE SEQUENCE</scope>
    <source>
        <strain evidence="2">G127AT</strain>
    </source>
</reference>
<sequence length="150" mass="16426">MTTKLAALLMAALLALYIALVGWRAVQFLGTGEPVGVAIGVVLIVLPVIAAWALWREIAFGIHSQRLLRRLEEEGGLDDLGLPARASGRADREAAEAAFPRFREAAEAEPESWRAWLRLGLGYDAAGDRRRGRGAVRRAIELERAETRGR</sequence>
<feature type="transmembrane region" description="Helical" evidence="1">
    <location>
        <begin position="34"/>
        <end position="55"/>
    </location>
</feature>
<evidence type="ECO:0000256" key="1">
    <source>
        <dbReference type="SAM" id="Phobius"/>
    </source>
</evidence>
<accession>A0A975FP26</accession>
<evidence type="ECO:0000313" key="3">
    <source>
        <dbReference type="Proteomes" id="UP000671914"/>
    </source>
</evidence>
<keyword evidence="1" id="KW-0812">Transmembrane</keyword>
<dbReference type="InterPro" id="IPR011990">
    <property type="entry name" value="TPR-like_helical_dom_sf"/>
</dbReference>
<keyword evidence="3" id="KW-1185">Reference proteome</keyword>
<dbReference type="AlphaFoldDB" id="A0A975FP26"/>